<dbReference type="Proteomes" id="UP000035618">
    <property type="component" value="Unassembled WGS sequence"/>
</dbReference>
<dbReference type="AlphaFoldDB" id="A0A837IU59"/>
<name>A0A837IU59_9LACO</name>
<proteinExistence type="predicted"/>
<sequence>MREFFNIPVQVAYDNGDVENYGDGAKKNLELKLSFAEILD</sequence>
<organism evidence="1 2">
    <name type="scientific">Ligilactobacillus ruminis</name>
    <dbReference type="NCBI Taxonomy" id="1623"/>
    <lineage>
        <taxon>Bacteria</taxon>
        <taxon>Bacillati</taxon>
        <taxon>Bacillota</taxon>
        <taxon>Bacilli</taxon>
        <taxon>Lactobacillales</taxon>
        <taxon>Lactobacillaceae</taxon>
        <taxon>Ligilactobacillus</taxon>
    </lineage>
</organism>
<comment type="caution">
    <text evidence="1">The sequence shown here is derived from an EMBL/GenBank/DDBJ whole genome shotgun (WGS) entry which is preliminary data.</text>
</comment>
<evidence type="ECO:0000313" key="2">
    <source>
        <dbReference type="Proteomes" id="UP000035618"/>
    </source>
</evidence>
<dbReference type="RefSeq" id="WP_263850149.1">
    <property type="nucleotide sequence ID" value="NZ_JHAJ01000007.1"/>
</dbReference>
<gene>
    <name evidence="1" type="ORF">LRB_168</name>
</gene>
<dbReference type="EMBL" id="JHAJ01000007">
    <property type="protein sequence ID" value="KLA47403.1"/>
    <property type="molecule type" value="Genomic_DNA"/>
</dbReference>
<protein>
    <submittedName>
        <fullName evidence="1">Cyclopropane-fatty-acyl-phospholipid synthase</fullName>
    </submittedName>
</protein>
<accession>A0A837IU59</accession>
<evidence type="ECO:0000313" key="1">
    <source>
        <dbReference type="EMBL" id="KLA47403.1"/>
    </source>
</evidence>
<reference evidence="1 2" key="1">
    <citation type="journal article" date="2015" name="BMC Microbiol.">
        <title>Lactobacillus ruminis strains cluster according to their mammalian gut source.</title>
        <authorList>
            <person name="O' Donnell M.M."/>
            <person name="Harris H.M."/>
            <person name="Lynch D.B."/>
            <person name="Ross R.P."/>
            <person name="O'Toole P.W."/>
        </authorList>
    </citation>
    <scope>NUCLEOTIDE SEQUENCE [LARGE SCALE GENOMIC DNA]</scope>
    <source>
        <strain evidence="1 2">ATCC 27780</strain>
    </source>
</reference>